<accession>A0A6A1TNM0</accession>
<comment type="caution">
    <text evidence="1">The sequence shown here is derived from an EMBL/GenBank/DDBJ whole genome shotgun (WGS) entry which is preliminary data.</text>
</comment>
<name>A0A6A1TNM0_NEOGA</name>
<evidence type="ECO:0000313" key="2">
    <source>
        <dbReference type="Proteomes" id="UP000386575"/>
    </source>
</evidence>
<dbReference type="RefSeq" id="WP_151041482.1">
    <property type="nucleotide sequence ID" value="NZ_VZUL01000002.1"/>
</dbReference>
<protein>
    <submittedName>
        <fullName evidence="1">Uncharacterized protein</fullName>
    </submittedName>
</protein>
<reference evidence="1 2" key="1">
    <citation type="submission" date="2019-09" db="EMBL/GenBank/DDBJ databases">
        <title>Genome sequencing of Ng87 strain.</title>
        <authorList>
            <person name="Karasev E.S."/>
            <person name="Andronov E."/>
        </authorList>
    </citation>
    <scope>NUCLEOTIDE SEQUENCE [LARGE SCALE GENOMIC DNA]</scope>
    <source>
        <strain evidence="1 2">Ng87</strain>
    </source>
</reference>
<dbReference type="EMBL" id="VZUL01000002">
    <property type="protein sequence ID" value="KAB1085820.1"/>
    <property type="molecule type" value="Genomic_DNA"/>
</dbReference>
<dbReference type="Proteomes" id="UP000386575">
    <property type="component" value="Unassembled WGS sequence"/>
</dbReference>
<proteinExistence type="predicted"/>
<evidence type="ECO:0000313" key="1">
    <source>
        <dbReference type="EMBL" id="KAB1085820.1"/>
    </source>
</evidence>
<gene>
    <name evidence="1" type="ORF">F4V91_04855</name>
</gene>
<dbReference type="AlphaFoldDB" id="A0A6A1TNM0"/>
<sequence>MKLGMTMRGVSELLGPPDWWTDGGSGAPVPVLWRYRNYLEVFFEVDEPYRVYLIKVPNLPPAGKKYVEIYWGLRLMPEKISNETGLSDLLRMPIWAPDEKVVVGICHSWNPVIDICTDKVRLVWSMSIVGEEIVQSEAANGRSRARSIAKRDELSTGFLGIYSGFDPKADRAPLDGWEDFSAQDYLALVSKFEESTVTKGS</sequence>
<organism evidence="1 2">
    <name type="scientific">Neorhizobium galegae</name>
    <name type="common">Rhizobium galegae</name>
    <dbReference type="NCBI Taxonomy" id="399"/>
    <lineage>
        <taxon>Bacteria</taxon>
        <taxon>Pseudomonadati</taxon>
        <taxon>Pseudomonadota</taxon>
        <taxon>Alphaproteobacteria</taxon>
        <taxon>Hyphomicrobiales</taxon>
        <taxon>Rhizobiaceae</taxon>
        <taxon>Rhizobium/Agrobacterium group</taxon>
        <taxon>Neorhizobium</taxon>
    </lineage>
</organism>